<evidence type="ECO:0000256" key="7">
    <source>
        <dbReference type="ARBA" id="ARBA00060658"/>
    </source>
</evidence>
<dbReference type="PROSITE" id="PS51464">
    <property type="entry name" value="SIS"/>
    <property type="match status" value="1"/>
</dbReference>
<feature type="site" description="Catalytically relevant" evidence="10">
    <location>
        <position position="186"/>
    </location>
</feature>
<evidence type="ECO:0000259" key="13">
    <source>
        <dbReference type="PROSITE" id="PS51464"/>
    </source>
</evidence>
<keyword evidence="9" id="KW-0479">Metal-binding</keyword>
<dbReference type="GO" id="GO:1901135">
    <property type="term" value="P:carbohydrate derivative metabolic process"/>
    <property type="evidence" value="ECO:0007669"/>
    <property type="project" value="InterPro"/>
</dbReference>
<accession>N6VT84</accession>
<dbReference type="FunFam" id="3.10.580.10:FF:000007">
    <property type="entry name" value="Arabinose 5-phosphate isomerase"/>
    <property type="match status" value="1"/>
</dbReference>
<evidence type="ECO:0000256" key="9">
    <source>
        <dbReference type="PIRSR" id="PIRSR004692-2"/>
    </source>
</evidence>
<dbReference type="eggNOG" id="COG0794">
    <property type="taxonomic scope" value="Bacteria"/>
</dbReference>
<keyword evidence="5 11" id="KW-0129">CBS domain</keyword>
<comment type="pathway">
    <text evidence="1">Bacterial outer membrane biogenesis; lipopolysaccharide biosynthesis.</text>
</comment>
<dbReference type="CDD" id="cd05014">
    <property type="entry name" value="SIS_Kpsf"/>
    <property type="match status" value="1"/>
</dbReference>
<dbReference type="PANTHER" id="PTHR42745">
    <property type="match status" value="1"/>
</dbReference>
<feature type="binding site" evidence="9">
    <location>
        <position position="75"/>
    </location>
    <ligand>
        <name>Zn(2+)</name>
        <dbReference type="ChEBI" id="CHEBI:29105"/>
    </ligand>
</feature>
<dbReference type="HOGENOM" id="CLU_040681_13_1_6"/>
<evidence type="ECO:0000256" key="3">
    <source>
        <dbReference type="ARBA" id="ARBA00011881"/>
    </source>
</evidence>
<dbReference type="InterPro" id="IPR000644">
    <property type="entry name" value="CBS_dom"/>
</dbReference>
<dbReference type="Proteomes" id="UP000013165">
    <property type="component" value="Unassembled WGS sequence"/>
</dbReference>
<dbReference type="InterPro" id="IPR004800">
    <property type="entry name" value="KdsD/KpsF-type"/>
</dbReference>
<dbReference type="SMART" id="SM00116">
    <property type="entry name" value="CBS"/>
    <property type="match status" value="2"/>
</dbReference>
<dbReference type="GO" id="GO:0046872">
    <property type="term" value="F:metal ion binding"/>
    <property type="evidence" value="ECO:0007669"/>
    <property type="project" value="UniProtKB-KW"/>
</dbReference>
<dbReference type="PANTHER" id="PTHR42745:SF1">
    <property type="entry name" value="ARABINOSE 5-PHOSPHATE ISOMERASE KDSD"/>
    <property type="match status" value="1"/>
</dbReference>
<evidence type="ECO:0000313" key="14">
    <source>
        <dbReference type="EMBL" id="ENO13370.1"/>
    </source>
</evidence>
<dbReference type="STRING" id="626887.J057_18280"/>
<keyword evidence="6 8" id="KW-0413">Isomerase</keyword>
<keyword evidence="4" id="KW-0677">Repeat</keyword>
<dbReference type="RefSeq" id="WP_004581595.1">
    <property type="nucleotide sequence ID" value="NZ_AP028878.1"/>
</dbReference>
<feature type="domain" description="SIS" evidence="13">
    <location>
        <begin position="34"/>
        <end position="177"/>
    </location>
</feature>
<organism evidence="14 15">
    <name type="scientific">Marinobacter nanhaiticus D15-8W</name>
    <dbReference type="NCBI Taxonomy" id="626887"/>
    <lineage>
        <taxon>Bacteria</taxon>
        <taxon>Pseudomonadati</taxon>
        <taxon>Pseudomonadota</taxon>
        <taxon>Gammaproteobacteria</taxon>
        <taxon>Pseudomonadales</taxon>
        <taxon>Marinobacteraceae</taxon>
        <taxon>Marinobacter</taxon>
    </lineage>
</organism>
<evidence type="ECO:0000256" key="1">
    <source>
        <dbReference type="ARBA" id="ARBA00004756"/>
    </source>
</evidence>
<dbReference type="PROSITE" id="PS51371">
    <property type="entry name" value="CBS"/>
    <property type="match status" value="2"/>
</dbReference>
<evidence type="ECO:0000259" key="12">
    <source>
        <dbReference type="PROSITE" id="PS51371"/>
    </source>
</evidence>
<dbReference type="GO" id="GO:0097367">
    <property type="term" value="F:carbohydrate derivative binding"/>
    <property type="evidence" value="ECO:0007669"/>
    <property type="project" value="InterPro"/>
</dbReference>
<comment type="pathway">
    <text evidence="7">Carbohydrate biosynthesis; 3-deoxy-D-manno-octulosonate biosynthesis; 3-deoxy-D-manno-octulosonate from D-ribulose 5-phosphate: step 1/3.</text>
</comment>
<dbReference type="Pfam" id="PF01380">
    <property type="entry name" value="SIS"/>
    <property type="match status" value="1"/>
</dbReference>
<evidence type="ECO:0000256" key="8">
    <source>
        <dbReference type="PIRNR" id="PIRNR004692"/>
    </source>
</evidence>
<feature type="domain" description="CBS" evidence="12">
    <location>
        <begin position="203"/>
        <end position="261"/>
    </location>
</feature>
<evidence type="ECO:0000256" key="10">
    <source>
        <dbReference type="PIRSR" id="PIRSR004692-3"/>
    </source>
</evidence>
<dbReference type="OrthoDB" id="9762536at2"/>
<comment type="similarity">
    <text evidence="2 8">Belongs to the SIS family. GutQ/KpsF subfamily.</text>
</comment>
<dbReference type="EC" id="5.3.1.13" evidence="8"/>
<dbReference type="InterPro" id="IPR050986">
    <property type="entry name" value="GutQ/KpsF_isomerases"/>
</dbReference>
<dbReference type="eggNOG" id="COG0517">
    <property type="taxonomic scope" value="Bacteria"/>
</dbReference>
<keyword evidence="9" id="KW-0862">Zinc</keyword>
<evidence type="ECO:0000256" key="4">
    <source>
        <dbReference type="ARBA" id="ARBA00022737"/>
    </source>
</evidence>
<dbReference type="NCBIfam" id="TIGR00393">
    <property type="entry name" value="kpsF"/>
    <property type="match status" value="1"/>
</dbReference>
<dbReference type="AlphaFoldDB" id="N6VT84"/>
<reference evidence="14 15" key="1">
    <citation type="journal article" date="2013" name="Genome Announc.">
        <title>Genome Sequence of the Polycyclic Aromatic Hydrocarbon-Degrading Bacterium Strain Marinobacter nanhaiticus D15-8WT.</title>
        <authorList>
            <person name="Cui Z."/>
            <person name="Gao W."/>
            <person name="Li Q."/>
            <person name="Xu G."/>
            <person name="Zheng L."/>
        </authorList>
    </citation>
    <scope>NUCLEOTIDE SEQUENCE [LARGE SCALE GENOMIC DNA]</scope>
    <source>
        <strain evidence="14 15">D15-8W</strain>
    </source>
</reference>
<evidence type="ECO:0000256" key="2">
    <source>
        <dbReference type="ARBA" id="ARBA00008165"/>
    </source>
</evidence>
<feature type="domain" description="CBS" evidence="12">
    <location>
        <begin position="270"/>
        <end position="322"/>
    </location>
</feature>
<evidence type="ECO:0000313" key="15">
    <source>
        <dbReference type="Proteomes" id="UP000013165"/>
    </source>
</evidence>
<dbReference type="GO" id="GO:0019146">
    <property type="term" value="F:arabinose-5-phosphate isomerase activity"/>
    <property type="evidence" value="ECO:0007669"/>
    <property type="project" value="UniProtKB-EC"/>
</dbReference>
<feature type="site" description="Catalytically relevant" evidence="10">
    <location>
        <position position="104"/>
    </location>
</feature>
<comment type="catalytic activity">
    <reaction evidence="8">
        <text>D-arabinose 5-phosphate = D-ribulose 5-phosphate</text>
        <dbReference type="Rhea" id="RHEA:23104"/>
        <dbReference type="ChEBI" id="CHEBI:57693"/>
        <dbReference type="ChEBI" id="CHEBI:58121"/>
        <dbReference type="EC" id="5.3.1.13"/>
    </reaction>
</comment>
<gene>
    <name evidence="14" type="ORF">J057_18280</name>
</gene>
<protein>
    <recommendedName>
        <fullName evidence="8">Arabinose 5-phosphate isomerase</fullName>
        <shortName evidence="8">API</shortName>
        <ecNumber evidence="8">5.3.1.13</ecNumber>
    </recommendedName>
</protein>
<dbReference type="PIRSF" id="PIRSF004692">
    <property type="entry name" value="KdsD_KpsF"/>
    <property type="match status" value="1"/>
</dbReference>
<dbReference type="PATRIC" id="fig|626887.3.peg.3657"/>
<comment type="caution">
    <text evidence="14">The sequence shown here is derived from an EMBL/GenBank/DDBJ whole genome shotgun (WGS) entry which is preliminary data.</text>
</comment>
<evidence type="ECO:0000256" key="6">
    <source>
        <dbReference type="ARBA" id="ARBA00023235"/>
    </source>
</evidence>
<name>N6VT84_9GAMM</name>
<keyword evidence="15" id="KW-1185">Reference proteome</keyword>
<dbReference type="CDD" id="cd04604">
    <property type="entry name" value="CBS_pair_SIS_assoc"/>
    <property type="match status" value="1"/>
</dbReference>
<comment type="subunit">
    <text evidence="3">Homotetramer.</text>
</comment>
<proteinExistence type="inferred from homology"/>
<dbReference type="FunFam" id="3.40.50.10490:FF:000011">
    <property type="entry name" value="Arabinose 5-phosphate isomerase"/>
    <property type="match status" value="1"/>
</dbReference>
<evidence type="ECO:0000256" key="5">
    <source>
        <dbReference type="ARBA" id="ARBA00023122"/>
    </source>
</evidence>
<dbReference type="InterPro" id="IPR046342">
    <property type="entry name" value="CBS_dom_sf"/>
</dbReference>
<dbReference type="GO" id="GO:0005975">
    <property type="term" value="P:carbohydrate metabolic process"/>
    <property type="evidence" value="ECO:0007669"/>
    <property type="project" value="InterPro"/>
</dbReference>
<dbReference type="Gene3D" id="3.10.580.10">
    <property type="entry name" value="CBS-domain"/>
    <property type="match status" value="1"/>
</dbReference>
<evidence type="ECO:0000256" key="11">
    <source>
        <dbReference type="PROSITE-ProRule" id="PRU00703"/>
    </source>
</evidence>
<feature type="site" description="Catalytically relevant" evidence="10">
    <location>
        <position position="145"/>
    </location>
</feature>
<dbReference type="InterPro" id="IPR046348">
    <property type="entry name" value="SIS_dom_sf"/>
</dbReference>
<dbReference type="InterPro" id="IPR001347">
    <property type="entry name" value="SIS_dom"/>
</dbReference>
<dbReference type="Gene3D" id="3.40.50.10490">
    <property type="entry name" value="Glucose-6-phosphate isomerase like protein, domain 1"/>
    <property type="match status" value="1"/>
</dbReference>
<feature type="site" description="Catalytically relevant" evidence="10">
    <location>
        <position position="52"/>
    </location>
</feature>
<dbReference type="InterPro" id="IPR035474">
    <property type="entry name" value="SIS_Kpsf"/>
</dbReference>
<dbReference type="Pfam" id="PF00571">
    <property type="entry name" value="CBS"/>
    <property type="match status" value="2"/>
</dbReference>
<dbReference type="EMBL" id="APLQ01000014">
    <property type="protein sequence ID" value="ENO13370.1"/>
    <property type="molecule type" value="Genomic_DNA"/>
</dbReference>
<sequence>MTTSFIDSARQAIAIQREAIDALANRIDDTFSKACEVIMSCSGRVVVTGMGKSGHIGKKIAATLASTGTPSFFVHPGEASHGDLGMITGQDVVLAISNSGKTSEVLTILPLLKRMGAPLISMTGDAESVLAQEAVVNLDVSVPREACPLNLAPTSSTTATLVMGDALAVALLEARGFSAEDFAFSHPGGSLGRRLLLRVSDIMHTGDRIPRVSTDTLLSGALLEISRKGLGMTTVVDDNGMIVGIFTDGDLRRTLDRNIDVRVTPISEVMTAGGRSIYDDQLAAEALKLMDEVKINALPVLNREGRLVGAINMHDLLRAGVI</sequence>
<dbReference type="SUPFAM" id="SSF53697">
    <property type="entry name" value="SIS domain"/>
    <property type="match status" value="1"/>
</dbReference>